<name>A0ABT0J3M6_9MICO</name>
<reference evidence="2 3" key="1">
    <citation type="submission" date="2022-02" db="EMBL/GenBank/DDBJ databases">
        <title>The car tank lid bacteriome: a reservoir of bacteria with potential in bioremediation of fuel.</title>
        <authorList>
            <person name="Vidal-Verdu A."/>
            <person name="Gomez-Martinez D."/>
            <person name="Latorre-Perez A."/>
            <person name="Pereto J."/>
            <person name="Porcar M."/>
        </authorList>
    </citation>
    <scope>NUCLEOTIDE SEQUENCE [LARGE SCALE GENOMIC DNA]</scope>
    <source>
        <strain evidence="2 3">4D.3</strain>
    </source>
</reference>
<evidence type="ECO:0000259" key="1">
    <source>
        <dbReference type="Pfam" id="PF07045"/>
    </source>
</evidence>
<evidence type="ECO:0000313" key="3">
    <source>
        <dbReference type="Proteomes" id="UP001651050"/>
    </source>
</evidence>
<dbReference type="InterPro" id="IPR010753">
    <property type="entry name" value="DUF1330"/>
</dbReference>
<protein>
    <submittedName>
        <fullName evidence="2">DUF1330 domain-containing protein</fullName>
    </submittedName>
</protein>
<sequence>MAITLCVLLWAADGEAPALADYETEVLRLVPRHGGRVLQRVTNVAHTDDAAHGAVQPTEVQIIEMPDEEALAAYMADPERAARLDVRDRAVARTEILRVRPVGPLS</sequence>
<dbReference type="Pfam" id="PF07045">
    <property type="entry name" value="DUF1330"/>
    <property type="match status" value="1"/>
</dbReference>
<dbReference type="EMBL" id="JALQCY010000003">
    <property type="protein sequence ID" value="MCK9794085.1"/>
    <property type="molecule type" value="Genomic_DNA"/>
</dbReference>
<comment type="caution">
    <text evidence="2">The sequence shown here is derived from an EMBL/GenBank/DDBJ whole genome shotgun (WGS) entry which is preliminary data.</text>
</comment>
<dbReference type="Proteomes" id="UP001651050">
    <property type="component" value="Unassembled WGS sequence"/>
</dbReference>
<dbReference type="SUPFAM" id="SSF54909">
    <property type="entry name" value="Dimeric alpha+beta barrel"/>
    <property type="match status" value="1"/>
</dbReference>
<proteinExistence type="predicted"/>
<dbReference type="Gene3D" id="3.30.70.100">
    <property type="match status" value="1"/>
</dbReference>
<evidence type="ECO:0000313" key="2">
    <source>
        <dbReference type="EMBL" id="MCK9794085.1"/>
    </source>
</evidence>
<dbReference type="RefSeq" id="WP_416343941.1">
    <property type="nucleotide sequence ID" value="NZ_JALQCY010000003.1"/>
</dbReference>
<keyword evidence="3" id="KW-1185">Reference proteome</keyword>
<dbReference type="InterPro" id="IPR011008">
    <property type="entry name" value="Dimeric_a/b-barrel"/>
</dbReference>
<organism evidence="2 3">
    <name type="scientific">Isoptericola peretonis</name>
    <dbReference type="NCBI Taxonomy" id="2918523"/>
    <lineage>
        <taxon>Bacteria</taxon>
        <taxon>Bacillati</taxon>
        <taxon>Actinomycetota</taxon>
        <taxon>Actinomycetes</taxon>
        <taxon>Micrococcales</taxon>
        <taxon>Promicromonosporaceae</taxon>
        <taxon>Isoptericola</taxon>
    </lineage>
</organism>
<feature type="domain" description="DUF1330" evidence="1">
    <location>
        <begin position="17"/>
        <end position="93"/>
    </location>
</feature>
<gene>
    <name evidence="2" type="ORF">M1843_10040</name>
</gene>
<accession>A0ABT0J3M6</accession>